<dbReference type="Gene3D" id="2.130.10.10">
    <property type="entry name" value="YVTN repeat-like/Quinoprotein amine dehydrogenase"/>
    <property type="match status" value="2"/>
</dbReference>
<dbReference type="InterPro" id="IPR036322">
    <property type="entry name" value="WD40_repeat_dom_sf"/>
</dbReference>
<dbReference type="GO" id="GO:0010970">
    <property type="term" value="P:transport along microtubule"/>
    <property type="evidence" value="ECO:0007669"/>
    <property type="project" value="TreeGrafter"/>
</dbReference>
<reference evidence="7" key="1">
    <citation type="submission" date="2021-02" db="EMBL/GenBank/DDBJ databases">
        <authorList>
            <person name="Nowell W R."/>
        </authorList>
    </citation>
    <scope>NUCLEOTIDE SEQUENCE</scope>
    <source>
        <strain evidence="7">Ploen Becks lab</strain>
    </source>
</reference>
<dbReference type="SMART" id="SM00320">
    <property type="entry name" value="WD40"/>
    <property type="match status" value="6"/>
</dbReference>
<keyword evidence="4" id="KW-0853">WD repeat</keyword>
<evidence type="ECO:0000256" key="1">
    <source>
        <dbReference type="ARBA" id="ARBA00004245"/>
    </source>
</evidence>
<evidence type="ECO:0000256" key="6">
    <source>
        <dbReference type="ARBA" id="ARBA00023212"/>
    </source>
</evidence>
<protein>
    <submittedName>
        <fullName evidence="7">Uncharacterized protein</fullName>
    </submittedName>
</protein>
<dbReference type="InterPro" id="IPR050687">
    <property type="entry name" value="Dynein_IC"/>
</dbReference>
<keyword evidence="5" id="KW-0677">Repeat</keyword>
<dbReference type="GO" id="GO:0005868">
    <property type="term" value="C:cytoplasmic dynein complex"/>
    <property type="evidence" value="ECO:0007669"/>
    <property type="project" value="InterPro"/>
</dbReference>
<dbReference type="InterPro" id="IPR015943">
    <property type="entry name" value="WD40/YVTN_repeat-like_dom_sf"/>
</dbReference>
<sequence>MDKKTELELKKAKLEQIRKRKAAANDLSATSSTTSVDTSSIDPEKILIQCGITTPVLTNSMTASATSLASNGDETNLQHLMVPGFSKPMVKNKKQCNLTINPGGTIDIPPKENVTYSKETQTPQTDVVIDKDVKPFDYYVLHYDNNDEDETTSLDAISISTGGGVSTQTKSTKHHRDVQNDVKLDNQLNDDIKSIDDKLKSIQIKEITEEERQKAIESDDFLNFFMKNTRILEKALDQDDIFFEYGAKETTEIIETGQAFKLNREFYDDRWKNRIVTWLDWSPHYPELLLASYEDSSLDPDGTCLVWNSKFKSTSPEFVFNCSSWVTSCCFAKFHPNLIIGGTYSGQIVMWDNRSNKRTPIQRSSLSASSHTHPIYCVQVVGSQNAHNLISISNDGKLCSWTLDNMNTPQETLELQCKQTKQVAVTSMAFRPGDVNNFIIGSEEGPIYTATRHGNKSGINESFEGHFGPVTGLSCHQVQGQIDFSHIFLTSSFDWTVKLWNLKEPGKPLYSFEHNSDYVYDVQWSPTNPALFVCADGTGRLDLWNLNNDAEVPTASIMVDGAPALNKIRWSQNGHQLAVGDDQGKINLFDVNELYANPRADDWTKLVKVLQDLKRSAAEMEETSAIQAPNSNTNTPNSNLNNSSFLQPQMTPVVASNLPSVKSEPNFDYRLGSSYVSPTGSITQQIMSQIKQSPQTPK</sequence>
<dbReference type="PANTHER" id="PTHR12442">
    <property type="entry name" value="DYNEIN INTERMEDIATE CHAIN"/>
    <property type="match status" value="1"/>
</dbReference>
<keyword evidence="8" id="KW-1185">Reference proteome</keyword>
<dbReference type="SUPFAM" id="SSF50978">
    <property type="entry name" value="WD40 repeat-like"/>
    <property type="match status" value="1"/>
</dbReference>
<evidence type="ECO:0000256" key="3">
    <source>
        <dbReference type="ARBA" id="ARBA00022490"/>
    </source>
</evidence>
<keyword evidence="6" id="KW-0206">Cytoskeleton</keyword>
<evidence type="ECO:0000313" key="8">
    <source>
        <dbReference type="Proteomes" id="UP000663879"/>
    </source>
</evidence>
<evidence type="ECO:0000256" key="5">
    <source>
        <dbReference type="ARBA" id="ARBA00022737"/>
    </source>
</evidence>
<keyword evidence="3" id="KW-0963">Cytoplasm</keyword>
<dbReference type="GO" id="GO:0045503">
    <property type="term" value="F:dynein light chain binding"/>
    <property type="evidence" value="ECO:0007669"/>
    <property type="project" value="TreeGrafter"/>
</dbReference>
<dbReference type="AlphaFoldDB" id="A0A813M314"/>
<dbReference type="InterPro" id="IPR025956">
    <property type="entry name" value="DYNC1I1/DYNC1I2"/>
</dbReference>
<dbReference type="PANTHER" id="PTHR12442:SF22">
    <property type="entry name" value="CYTOPLASMIC DYNEIN 1 INTERMEDIATE CHAIN-RELATED"/>
    <property type="match status" value="1"/>
</dbReference>
<comment type="subcellular location">
    <subcellularLocation>
        <location evidence="1">Cytoplasm</location>
        <location evidence="1">Cytoskeleton</location>
    </subcellularLocation>
</comment>
<evidence type="ECO:0000313" key="7">
    <source>
        <dbReference type="EMBL" id="CAF0703857.1"/>
    </source>
</evidence>
<accession>A0A813M314</accession>
<proteinExistence type="inferred from homology"/>
<dbReference type="Pfam" id="PF00400">
    <property type="entry name" value="WD40"/>
    <property type="match status" value="2"/>
</dbReference>
<dbReference type="Pfam" id="PF11540">
    <property type="entry name" value="Dynein_IC2"/>
    <property type="match status" value="1"/>
</dbReference>
<dbReference type="EMBL" id="CAJNOC010000004">
    <property type="protein sequence ID" value="CAF0703857.1"/>
    <property type="molecule type" value="Genomic_DNA"/>
</dbReference>
<comment type="caution">
    <text evidence="7">The sequence shown here is derived from an EMBL/GenBank/DDBJ whole genome shotgun (WGS) entry which is preliminary data.</text>
</comment>
<name>A0A813M314_9BILA</name>
<dbReference type="GO" id="GO:0045504">
    <property type="term" value="F:dynein heavy chain binding"/>
    <property type="evidence" value="ECO:0007669"/>
    <property type="project" value="TreeGrafter"/>
</dbReference>
<organism evidence="7 8">
    <name type="scientific">Brachionus calyciflorus</name>
    <dbReference type="NCBI Taxonomy" id="104777"/>
    <lineage>
        <taxon>Eukaryota</taxon>
        <taxon>Metazoa</taxon>
        <taxon>Spiralia</taxon>
        <taxon>Gnathifera</taxon>
        <taxon>Rotifera</taxon>
        <taxon>Eurotatoria</taxon>
        <taxon>Monogononta</taxon>
        <taxon>Pseudotrocha</taxon>
        <taxon>Ploima</taxon>
        <taxon>Brachionidae</taxon>
        <taxon>Brachionus</taxon>
    </lineage>
</organism>
<dbReference type="FunFam" id="2.130.10.10:FF:000781">
    <property type="entry name" value="Cytoplasmic dynein intermediate chain"/>
    <property type="match status" value="1"/>
</dbReference>
<evidence type="ECO:0000256" key="2">
    <source>
        <dbReference type="ARBA" id="ARBA00011059"/>
    </source>
</evidence>
<dbReference type="InterPro" id="IPR001680">
    <property type="entry name" value="WD40_rpt"/>
</dbReference>
<comment type="similarity">
    <text evidence="2">Belongs to the dynein intermediate chain family.</text>
</comment>
<evidence type="ECO:0000256" key="4">
    <source>
        <dbReference type="ARBA" id="ARBA00022574"/>
    </source>
</evidence>
<dbReference type="OrthoDB" id="4189at2759"/>
<dbReference type="Proteomes" id="UP000663879">
    <property type="component" value="Unassembled WGS sequence"/>
</dbReference>
<gene>
    <name evidence="7" type="ORF">OXX778_LOCUS92</name>
</gene>